<reference evidence="21" key="1">
    <citation type="journal article" date="2021" name="PeerJ">
        <title>Extensive microbial diversity within the chicken gut microbiome revealed by metagenomics and culture.</title>
        <authorList>
            <person name="Gilroy R."/>
            <person name="Ravi A."/>
            <person name="Getino M."/>
            <person name="Pursley I."/>
            <person name="Horton D.L."/>
            <person name="Alikhan N.F."/>
            <person name="Baker D."/>
            <person name="Gharbi K."/>
            <person name="Hall N."/>
            <person name="Watson M."/>
            <person name="Adriaenssens E.M."/>
            <person name="Foster-Nyarko E."/>
            <person name="Jarju S."/>
            <person name="Secka A."/>
            <person name="Antonio M."/>
            <person name="Oren A."/>
            <person name="Chaudhuri R.R."/>
            <person name="La Ragione R."/>
            <person name="Hildebrand F."/>
            <person name="Pallen M.J."/>
        </authorList>
    </citation>
    <scope>NUCLEOTIDE SEQUENCE</scope>
    <source>
        <strain evidence="21">CHK160-9182</strain>
    </source>
</reference>
<dbReference type="PANTHER" id="PTHR10133:SF27">
    <property type="entry name" value="DNA POLYMERASE NU"/>
    <property type="match status" value="1"/>
</dbReference>
<dbReference type="CDD" id="cd09859">
    <property type="entry name" value="PIN_53EXO"/>
    <property type="match status" value="1"/>
</dbReference>
<evidence type="ECO:0000256" key="16">
    <source>
        <dbReference type="NCBIfam" id="TIGR00593"/>
    </source>
</evidence>
<dbReference type="CDD" id="cd09898">
    <property type="entry name" value="H3TH_53EXO"/>
    <property type="match status" value="1"/>
</dbReference>
<dbReference type="Gene3D" id="1.20.1060.10">
    <property type="entry name" value="Taq DNA Polymerase, Chain T, domain 4"/>
    <property type="match status" value="1"/>
</dbReference>
<feature type="domain" description="5'-3' exonuclease" evidence="19">
    <location>
        <begin position="2"/>
        <end position="258"/>
    </location>
</feature>
<evidence type="ECO:0000256" key="9">
    <source>
        <dbReference type="ARBA" id="ARBA00022763"/>
    </source>
</evidence>
<evidence type="ECO:0000256" key="4">
    <source>
        <dbReference type="ARBA" id="ARBA00020311"/>
    </source>
</evidence>
<evidence type="ECO:0000256" key="13">
    <source>
        <dbReference type="ARBA" id="ARBA00023125"/>
    </source>
</evidence>
<dbReference type="GO" id="GO:0003887">
    <property type="term" value="F:DNA-directed DNA polymerase activity"/>
    <property type="evidence" value="ECO:0007669"/>
    <property type="project" value="UniProtKB-UniRule"/>
</dbReference>
<dbReference type="InterPro" id="IPR001098">
    <property type="entry name" value="DNA-dir_DNA_pol_A_palm_dom"/>
</dbReference>
<evidence type="ECO:0000259" key="18">
    <source>
        <dbReference type="SMART" id="SM00474"/>
    </source>
</evidence>
<evidence type="ECO:0000313" key="22">
    <source>
        <dbReference type="Proteomes" id="UP000823934"/>
    </source>
</evidence>
<keyword evidence="6 17" id="KW-0548">Nucleotidyltransferase</keyword>
<keyword evidence="11 17" id="KW-0269">Exonuclease</keyword>
<dbReference type="GO" id="GO:0003677">
    <property type="term" value="F:DNA binding"/>
    <property type="evidence" value="ECO:0007669"/>
    <property type="project" value="UniProtKB-UniRule"/>
</dbReference>
<keyword evidence="13 17" id="KW-0238">DNA-binding</keyword>
<dbReference type="InterPro" id="IPR002562">
    <property type="entry name" value="3'-5'_exonuclease_dom"/>
</dbReference>
<dbReference type="GO" id="GO:0008408">
    <property type="term" value="F:3'-5' exonuclease activity"/>
    <property type="evidence" value="ECO:0007669"/>
    <property type="project" value="UniProtKB-UniRule"/>
</dbReference>
<dbReference type="Pfam" id="PF02739">
    <property type="entry name" value="5_3_exonuc_N"/>
    <property type="match status" value="1"/>
</dbReference>
<dbReference type="Gene3D" id="3.30.420.10">
    <property type="entry name" value="Ribonuclease H-like superfamily/Ribonuclease H"/>
    <property type="match status" value="1"/>
</dbReference>
<dbReference type="GO" id="GO:0006302">
    <property type="term" value="P:double-strand break repair"/>
    <property type="evidence" value="ECO:0007669"/>
    <property type="project" value="TreeGrafter"/>
</dbReference>
<accession>A0A9D1Q6U2</accession>
<dbReference type="Gene3D" id="3.30.70.370">
    <property type="match status" value="1"/>
</dbReference>
<dbReference type="FunFam" id="1.10.150.20:FF:000002">
    <property type="entry name" value="DNA polymerase I"/>
    <property type="match status" value="1"/>
</dbReference>
<comment type="catalytic activity">
    <reaction evidence="15 17">
        <text>DNA(n) + a 2'-deoxyribonucleoside 5'-triphosphate = DNA(n+1) + diphosphate</text>
        <dbReference type="Rhea" id="RHEA:22508"/>
        <dbReference type="Rhea" id="RHEA-COMP:17339"/>
        <dbReference type="Rhea" id="RHEA-COMP:17340"/>
        <dbReference type="ChEBI" id="CHEBI:33019"/>
        <dbReference type="ChEBI" id="CHEBI:61560"/>
        <dbReference type="ChEBI" id="CHEBI:173112"/>
        <dbReference type="EC" id="2.7.7.7"/>
    </reaction>
</comment>
<keyword evidence="7 17" id="KW-0235">DNA replication</keyword>
<comment type="function">
    <text evidence="17">In addition to polymerase activity, this DNA polymerase exhibits 3'-5' and 5'-3' exonuclease activity.</text>
</comment>
<evidence type="ECO:0000256" key="10">
    <source>
        <dbReference type="ARBA" id="ARBA00022801"/>
    </source>
</evidence>
<evidence type="ECO:0000259" key="20">
    <source>
        <dbReference type="SMART" id="SM00482"/>
    </source>
</evidence>
<dbReference type="SMART" id="SM00475">
    <property type="entry name" value="53EXOc"/>
    <property type="match status" value="1"/>
</dbReference>
<dbReference type="InterPro" id="IPR002298">
    <property type="entry name" value="DNA_polymerase_A"/>
</dbReference>
<reference evidence="21" key="2">
    <citation type="submission" date="2021-04" db="EMBL/GenBank/DDBJ databases">
        <authorList>
            <person name="Gilroy R."/>
        </authorList>
    </citation>
    <scope>NUCLEOTIDE SEQUENCE</scope>
    <source>
        <strain evidence="21">CHK160-9182</strain>
    </source>
</reference>
<sequence length="919" mass="101637">MSKTFLVVDGSNFLFRAFHALPPLKSPDGRPTGAIRGMINMFEKLMREFNPDYLGVIFDASGKSFRSDIYEEYKAHRPPMPDELRDQIEPLFEIIDLLGYPRISIPGIEADDVIATLALEAREKGIRTIIASSDKDLAQLVEDGLITMYDGMKNEMLGRAEVFEKYGVYPEQVRDYLSLMGDSADNIPGIQGVGPKTAAKWIHEYGTLEGIVENAEKIKGKVGERLRDSLDVLELSKVLTTLHITNDLPVKVEELKRKDQFIDRLRDVYQDLGFRQLLIGLDNAGEVPAASFVPPVAKGTKAAEDTSGDWVNPTMPATTDYQTITTMDALQAFIELIPGSALLALDTETDGLEFMRSNLVGISLSVAPGEAVYIPFKQAGLENPLTIAEVMPLLKPILEDESIPKVGQNIKFDWHILKRYGAEIRGIADDTMLASYIFDPTGNRHNMDALAELYLGFKTTPFEAIAGKGKSQKTFDEIDIETASFYAAEDADITLQLQRSIVPRLKSEASQYKVYDEIEVPLVSVLAKMEHEGILVDADHLNALSVEFGENLAELERDAYALAGEEFNMSSPSQVGTILFEKLELPVIKKTPKGAPSTAEDVLVKLAEDYPLPKIIMEYREFSKLRSTYTDSLVAEINPDTKRVHTSFNQAQTSTGRLSSSNPNLQNIPIRTKEGRRIREAFIAKEGSILLAADYSQVELRLMAHFSQDETMLKAFQEGKDIHAATASEVFGIPLEKITSEERRAAKAINFGLIYGMGAFGLAKQLGISRGQAQEYISLYFSRYTGVLNYMDQSKEKAKDLGYVETLLGRRLYLPGIHSSNAIARSGAERVAINAPLQGTAADIIKLAMLKVDKLLAEKSEIEAKMLLQVHDELILESSLASEKAASALLVEAMTDVIKLDVPLIVEVGRGQNWDETAG</sequence>
<comment type="caution">
    <text evidence="21">The sequence shown here is derived from an EMBL/GenBank/DDBJ whole genome shotgun (WGS) entry which is preliminary data.</text>
</comment>
<evidence type="ECO:0000256" key="12">
    <source>
        <dbReference type="ARBA" id="ARBA00022932"/>
    </source>
</evidence>
<dbReference type="EMBL" id="DXHP01000151">
    <property type="protein sequence ID" value="HIW07018.1"/>
    <property type="molecule type" value="Genomic_DNA"/>
</dbReference>
<dbReference type="NCBIfam" id="TIGR00593">
    <property type="entry name" value="pola"/>
    <property type="match status" value="1"/>
</dbReference>
<keyword evidence="12 17" id="KW-0239">DNA-directed DNA polymerase</keyword>
<evidence type="ECO:0000313" key="21">
    <source>
        <dbReference type="EMBL" id="HIW07018.1"/>
    </source>
</evidence>
<dbReference type="SMART" id="SM00279">
    <property type="entry name" value="HhH2"/>
    <property type="match status" value="1"/>
</dbReference>
<dbReference type="Gene3D" id="1.10.150.20">
    <property type="entry name" value="5' to 3' exonuclease, C-terminal subdomain"/>
    <property type="match status" value="2"/>
</dbReference>
<keyword evidence="5 17" id="KW-0808">Transferase</keyword>
<dbReference type="SUPFAM" id="SSF53098">
    <property type="entry name" value="Ribonuclease H-like"/>
    <property type="match status" value="1"/>
</dbReference>
<dbReference type="InterPro" id="IPR036397">
    <property type="entry name" value="RNaseH_sf"/>
</dbReference>
<dbReference type="InterPro" id="IPR020045">
    <property type="entry name" value="DNA_polI_H3TH"/>
</dbReference>
<dbReference type="InterPro" id="IPR008918">
    <property type="entry name" value="HhH2"/>
</dbReference>
<keyword evidence="10 17" id="KW-0378">Hydrolase</keyword>
<feature type="domain" description="DNA-directed DNA polymerase family A palm" evidence="20">
    <location>
        <begin position="675"/>
        <end position="882"/>
    </location>
</feature>
<evidence type="ECO:0000256" key="11">
    <source>
        <dbReference type="ARBA" id="ARBA00022839"/>
    </source>
</evidence>
<evidence type="ECO:0000256" key="1">
    <source>
        <dbReference type="ARBA" id="ARBA00007705"/>
    </source>
</evidence>
<keyword evidence="14 17" id="KW-0234">DNA repair</keyword>
<dbReference type="InterPro" id="IPR002421">
    <property type="entry name" value="5-3_exonuclease"/>
</dbReference>
<evidence type="ECO:0000256" key="17">
    <source>
        <dbReference type="RuleBase" id="RU004460"/>
    </source>
</evidence>
<dbReference type="CDD" id="cd08637">
    <property type="entry name" value="DNA_pol_A_pol_I_C"/>
    <property type="match status" value="1"/>
</dbReference>
<gene>
    <name evidence="17 21" type="primary">polA</name>
    <name evidence="21" type="ORF">H9889_06800</name>
</gene>
<dbReference type="PRINTS" id="PR00868">
    <property type="entry name" value="DNAPOLI"/>
</dbReference>
<dbReference type="InterPro" id="IPR018320">
    <property type="entry name" value="DNA_polymerase_1"/>
</dbReference>
<evidence type="ECO:0000256" key="7">
    <source>
        <dbReference type="ARBA" id="ARBA00022705"/>
    </source>
</evidence>
<dbReference type="SUPFAM" id="SSF47807">
    <property type="entry name" value="5' to 3' exonuclease, C-terminal subdomain"/>
    <property type="match status" value="1"/>
</dbReference>
<dbReference type="FunFam" id="3.30.420.10:FF:000026">
    <property type="entry name" value="DNA polymerase I"/>
    <property type="match status" value="1"/>
</dbReference>
<evidence type="ECO:0000256" key="5">
    <source>
        <dbReference type="ARBA" id="ARBA00022679"/>
    </source>
</evidence>
<protein>
    <recommendedName>
        <fullName evidence="4 16">DNA polymerase I</fullName>
        <ecNumber evidence="3 16">2.7.7.7</ecNumber>
    </recommendedName>
</protein>
<dbReference type="NCBIfam" id="NF004397">
    <property type="entry name" value="PRK05755.1"/>
    <property type="match status" value="1"/>
</dbReference>
<evidence type="ECO:0000256" key="3">
    <source>
        <dbReference type="ARBA" id="ARBA00012417"/>
    </source>
</evidence>
<dbReference type="PROSITE" id="PS00447">
    <property type="entry name" value="DNA_POLYMERASE_A"/>
    <property type="match status" value="1"/>
</dbReference>
<evidence type="ECO:0000259" key="19">
    <source>
        <dbReference type="SMART" id="SM00475"/>
    </source>
</evidence>
<dbReference type="EC" id="2.7.7.7" evidence="3 16"/>
<dbReference type="InterPro" id="IPR029060">
    <property type="entry name" value="PIN-like_dom_sf"/>
</dbReference>
<dbReference type="InterPro" id="IPR036279">
    <property type="entry name" value="5-3_exonuclease_C_sf"/>
</dbReference>
<keyword evidence="9 17" id="KW-0227">DNA damage</keyword>
<dbReference type="FunFam" id="3.40.50.1010:FF:000001">
    <property type="entry name" value="DNA polymerase I"/>
    <property type="match status" value="1"/>
</dbReference>
<dbReference type="GO" id="GO:0008409">
    <property type="term" value="F:5'-3' exonuclease activity"/>
    <property type="evidence" value="ECO:0007669"/>
    <property type="project" value="UniProtKB-UniRule"/>
</dbReference>
<comment type="similarity">
    <text evidence="1 17">Belongs to the DNA polymerase type-A family.</text>
</comment>
<evidence type="ECO:0000256" key="8">
    <source>
        <dbReference type="ARBA" id="ARBA00022722"/>
    </source>
</evidence>
<dbReference type="CDD" id="cd06139">
    <property type="entry name" value="DNA_polA_I_Ecoli_like_exo"/>
    <property type="match status" value="1"/>
</dbReference>
<dbReference type="FunFam" id="1.20.1060.10:FF:000001">
    <property type="entry name" value="DNA polymerase I"/>
    <property type="match status" value="1"/>
</dbReference>
<dbReference type="GO" id="GO:0006261">
    <property type="term" value="P:DNA-templated DNA replication"/>
    <property type="evidence" value="ECO:0007669"/>
    <property type="project" value="UniProtKB-UniRule"/>
</dbReference>
<dbReference type="SUPFAM" id="SSF56672">
    <property type="entry name" value="DNA/RNA polymerases"/>
    <property type="match status" value="1"/>
</dbReference>
<dbReference type="Pfam" id="PF00476">
    <property type="entry name" value="DNA_pol_A"/>
    <property type="match status" value="1"/>
</dbReference>
<dbReference type="Proteomes" id="UP000823934">
    <property type="component" value="Unassembled WGS sequence"/>
</dbReference>
<name>A0A9D1Q6U2_9GAMM</name>
<feature type="domain" description="3'-5' exonuclease" evidence="18">
    <location>
        <begin position="321"/>
        <end position="506"/>
    </location>
</feature>
<comment type="subunit">
    <text evidence="2">Single-chain monomer with multiple functions.</text>
</comment>
<dbReference type="InterPro" id="IPR012337">
    <property type="entry name" value="RNaseH-like_sf"/>
</dbReference>
<dbReference type="InterPro" id="IPR043502">
    <property type="entry name" value="DNA/RNA_pol_sf"/>
</dbReference>
<dbReference type="AlphaFoldDB" id="A0A9D1Q6U2"/>
<evidence type="ECO:0000256" key="6">
    <source>
        <dbReference type="ARBA" id="ARBA00022695"/>
    </source>
</evidence>
<evidence type="ECO:0000256" key="15">
    <source>
        <dbReference type="ARBA" id="ARBA00049244"/>
    </source>
</evidence>
<evidence type="ECO:0000256" key="14">
    <source>
        <dbReference type="ARBA" id="ARBA00023204"/>
    </source>
</evidence>
<proteinExistence type="inferred from homology"/>
<dbReference type="SMART" id="SM00482">
    <property type="entry name" value="POLAc"/>
    <property type="match status" value="1"/>
</dbReference>
<dbReference type="PANTHER" id="PTHR10133">
    <property type="entry name" value="DNA POLYMERASE I"/>
    <property type="match status" value="1"/>
</dbReference>
<dbReference type="SMART" id="SM00474">
    <property type="entry name" value="35EXOc"/>
    <property type="match status" value="1"/>
</dbReference>
<dbReference type="SUPFAM" id="SSF88723">
    <property type="entry name" value="PIN domain-like"/>
    <property type="match status" value="1"/>
</dbReference>
<keyword evidence="8" id="KW-0540">Nuclease</keyword>
<dbReference type="FunFam" id="1.10.150.20:FF:000003">
    <property type="entry name" value="DNA polymerase I"/>
    <property type="match status" value="1"/>
</dbReference>
<dbReference type="InterPro" id="IPR020046">
    <property type="entry name" value="5-3_exonucl_a-hlix_arch_N"/>
</dbReference>
<dbReference type="Pfam" id="PF01612">
    <property type="entry name" value="DNA_pol_A_exo1"/>
    <property type="match status" value="1"/>
</dbReference>
<dbReference type="InterPro" id="IPR019760">
    <property type="entry name" value="DNA-dir_DNA_pol_A_CS"/>
</dbReference>
<dbReference type="Gene3D" id="3.40.50.1010">
    <property type="entry name" value="5'-nuclease"/>
    <property type="match status" value="1"/>
</dbReference>
<dbReference type="Pfam" id="PF01367">
    <property type="entry name" value="5_3_exonuc"/>
    <property type="match status" value="1"/>
</dbReference>
<evidence type="ECO:0000256" key="2">
    <source>
        <dbReference type="ARBA" id="ARBA00011541"/>
    </source>
</evidence>
<organism evidence="21 22">
    <name type="scientific">Candidatus Ignatzschineria merdigallinarum</name>
    <dbReference type="NCBI Taxonomy" id="2838621"/>
    <lineage>
        <taxon>Bacteria</taxon>
        <taxon>Pseudomonadati</taxon>
        <taxon>Pseudomonadota</taxon>
        <taxon>Gammaproteobacteria</taxon>
        <taxon>Cardiobacteriales</taxon>
        <taxon>Ignatzschineriaceae</taxon>
        <taxon>Ignatzschineria</taxon>
    </lineage>
</organism>